<protein>
    <submittedName>
        <fullName evidence="2">Zn-dependent exopeptidases superfamily protein</fullName>
    </submittedName>
</protein>
<dbReference type="GO" id="GO:0005886">
    <property type="term" value="C:plasma membrane"/>
    <property type="evidence" value="ECO:0007669"/>
    <property type="project" value="TreeGrafter"/>
</dbReference>
<name>A0A5H2XVX9_PRUDU</name>
<sequence length="179" mass="19064">MEWIQIKGIFLSLFVLKISQFCVKFNLGQCLVIASPINLLSSQQSMPIILAVASMDSASFLCDKGFGADSPISGLISLLAAVHALSHVGGILALQNYKLQDRPDTESSNALVSSATNETLDALKHAQDSVKSESFTISSANASNPGYVPAYSTRLKYESGTWIVLPPNNSDPMGLVDAV</sequence>
<evidence type="ECO:0000313" key="2">
    <source>
        <dbReference type="EMBL" id="BBN69965.1"/>
    </source>
</evidence>
<dbReference type="AlphaFoldDB" id="A0A5H2XVX9"/>
<dbReference type="EMBL" id="AP021635">
    <property type="protein sequence ID" value="BBN69965.1"/>
    <property type="molecule type" value="Genomic_DNA"/>
</dbReference>
<dbReference type="Pfam" id="PF05450">
    <property type="entry name" value="Nicastrin"/>
    <property type="match status" value="1"/>
</dbReference>
<evidence type="ECO:0000256" key="1">
    <source>
        <dbReference type="SAM" id="SignalP"/>
    </source>
</evidence>
<dbReference type="InterPro" id="IPR008710">
    <property type="entry name" value="Nicastrin"/>
</dbReference>
<dbReference type="PANTHER" id="PTHR21092:SF0">
    <property type="entry name" value="NICASTRIN"/>
    <property type="match status" value="1"/>
</dbReference>
<reference evidence="2" key="1">
    <citation type="journal article" date="2019" name="Science">
        <title>Mutation of a bHLH transcription factor allowed almond domestication.</title>
        <authorList>
            <person name="Sanchez-Perez R."/>
            <person name="Pavan S."/>
            <person name="Mazzeo R."/>
            <person name="Moldovan C."/>
            <person name="Aiese Cigliano R."/>
            <person name="Del Cueto J."/>
            <person name="Ricciardi F."/>
            <person name="Lotti C."/>
            <person name="Ricciardi L."/>
            <person name="Dicenta F."/>
            <person name="Lopez-Marques R.L."/>
            <person name="Lindberg Moller B."/>
        </authorList>
    </citation>
    <scope>NUCLEOTIDE SEQUENCE</scope>
</reference>
<feature type="chain" id="PRO_5023892753" evidence="1">
    <location>
        <begin position="21"/>
        <end position="179"/>
    </location>
</feature>
<gene>
    <name evidence="2" type="ORF">Prudu_1298S000100</name>
</gene>
<organism evidence="2">
    <name type="scientific">Prunus dulcis</name>
    <name type="common">Almond</name>
    <name type="synonym">Amygdalus dulcis</name>
    <dbReference type="NCBI Taxonomy" id="3755"/>
    <lineage>
        <taxon>Eukaryota</taxon>
        <taxon>Viridiplantae</taxon>
        <taxon>Streptophyta</taxon>
        <taxon>Embryophyta</taxon>
        <taxon>Tracheophyta</taxon>
        <taxon>Spermatophyta</taxon>
        <taxon>Magnoliopsida</taxon>
        <taxon>eudicotyledons</taxon>
        <taxon>Gunneridae</taxon>
        <taxon>Pentapetalae</taxon>
        <taxon>rosids</taxon>
        <taxon>fabids</taxon>
        <taxon>Rosales</taxon>
        <taxon>Rosaceae</taxon>
        <taxon>Amygdaloideae</taxon>
        <taxon>Amygdaleae</taxon>
        <taxon>Prunus</taxon>
    </lineage>
</organism>
<keyword evidence="1" id="KW-0732">Signal</keyword>
<dbReference type="PANTHER" id="PTHR21092">
    <property type="entry name" value="NICASTRIN"/>
    <property type="match status" value="1"/>
</dbReference>
<feature type="signal peptide" evidence="1">
    <location>
        <begin position="1"/>
        <end position="20"/>
    </location>
</feature>
<dbReference type="GO" id="GO:0016485">
    <property type="term" value="P:protein processing"/>
    <property type="evidence" value="ECO:0007669"/>
    <property type="project" value="InterPro"/>
</dbReference>
<proteinExistence type="predicted"/>
<accession>A0A5H2XVX9</accession>